<evidence type="ECO:0000313" key="11">
    <source>
        <dbReference type="EMBL" id="CAK1555504.1"/>
    </source>
</evidence>
<feature type="transmembrane region" description="Helical" evidence="9">
    <location>
        <begin position="422"/>
        <end position="441"/>
    </location>
</feature>
<evidence type="ECO:0000256" key="9">
    <source>
        <dbReference type="SAM" id="Phobius"/>
    </source>
</evidence>
<feature type="transmembrane region" description="Helical" evidence="9">
    <location>
        <begin position="390"/>
        <end position="410"/>
    </location>
</feature>
<keyword evidence="4" id="KW-0762">Sugar transport</keyword>
<feature type="transmembrane region" description="Helical" evidence="9">
    <location>
        <begin position="167"/>
        <end position="188"/>
    </location>
</feature>
<keyword evidence="5 9" id="KW-0812">Transmembrane</keyword>
<feature type="transmembrane region" description="Helical" evidence="9">
    <location>
        <begin position="320"/>
        <end position="342"/>
    </location>
</feature>
<protein>
    <recommendedName>
        <fullName evidence="10">Major facilitator superfamily (MFS) profile domain-containing protein</fullName>
    </recommendedName>
</protein>
<dbReference type="Gene3D" id="1.20.1250.20">
    <property type="entry name" value="MFS general substrate transporter like domains"/>
    <property type="match status" value="1"/>
</dbReference>
<keyword evidence="2" id="KW-0813">Transport</keyword>
<feature type="transmembrane region" description="Helical" evidence="9">
    <location>
        <begin position="85"/>
        <end position="104"/>
    </location>
</feature>
<evidence type="ECO:0000256" key="6">
    <source>
        <dbReference type="ARBA" id="ARBA00022989"/>
    </source>
</evidence>
<comment type="subcellular location">
    <subcellularLocation>
        <location evidence="1">Cell membrane</location>
        <topology evidence="1">Multi-pass membrane protein</topology>
    </subcellularLocation>
</comment>
<evidence type="ECO:0000256" key="8">
    <source>
        <dbReference type="SAM" id="MobiDB-lite"/>
    </source>
</evidence>
<keyword evidence="7 9" id="KW-0472">Membrane</keyword>
<dbReference type="GO" id="GO:0022857">
    <property type="term" value="F:transmembrane transporter activity"/>
    <property type="evidence" value="ECO:0007669"/>
    <property type="project" value="InterPro"/>
</dbReference>
<dbReference type="Pfam" id="PF00083">
    <property type="entry name" value="Sugar_tr"/>
    <property type="match status" value="1"/>
</dbReference>
<dbReference type="FunFam" id="1.20.1250.20:FF:000218">
    <property type="entry name" value="facilitated trehalose transporter Tret1"/>
    <property type="match status" value="1"/>
</dbReference>
<keyword evidence="6 9" id="KW-1133">Transmembrane helix</keyword>
<dbReference type="InterPro" id="IPR005829">
    <property type="entry name" value="Sugar_transporter_CS"/>
</dbReference>
<accession>A0AAV1K4G0</accession>
<feature type="compositionally biased region" description="Polar residues" evidence="8">
    <location>
        <begin position="462"/>
        <end position="478"/>
    </location>
</feature>
<proteinExistence type="predicted"/>
<dbReference type="GO" id="GO:0005886">
    <property type="term" value="C:plasma membrane"/>
    <property type="evidence" value="ECO:0007669"/>
    <property type="project" value="UniProtKB-SubCell"/>
</dbReference>
<name>A0AAV1K4G0_9NEOP</name>
<organism evidence="11 12">
    <name type="scientific">Leptosia nina</name>
    <dbReference type="NCBI Taxonomy" id="320188"/>
    <lineage>
        <taxon>Eukaryota</taxon>
        <taxon>Metazoa</taxon>
        <taxon>Ecdysozoa</taxon>
        <taxon>Arthropoda</taxon>
        <taxon>Hexapoda</taxon>
        <taxon>Insecta</taxon>
        <taxon>Pterygota</taxon>
        <taxon>Neoptera</taxon>
        <taxon>Endopterygota</taxon>
        <taxon>Lepidoptera</taxon>
        <taxon>Glossata</taxon>
        <taxon>Ditrysia</taxon>
        <taxon>Papilionoidea</taxon>
        <taxon>Pieridae</taxon>
        <taxon>Pierinae</taxon>
        <taxon>Leptosia</taxon>
    </lineage>
</organism>
<feature type="region of interest" description="Disordered" evidence="8">
    <location>
        <begin position="458"/>
        <end position="478"/>
    </location>
</feature>
<dbReference type="SUPFAM" id="SSF103473">
    <property type="entry name" value="MFS general substrate transporter"/>
    <property type="match status" value="1"/>
</dbReference>
<dbReference type="InterPro" id="IPR005828">
    <property type="entry name" value="MFS_sugar_transport-like"/>
</dbReference>
<keyword evidence="12" id="KW-1185">Reference proteome</keyword>
<feature type="transmembrane region" description="Helical" evidence="9">
    <location>
        <begin position="56"/>
        <end position="73"/>
    </location>
</feature>
<comment type="caution">
    <text evidence="11">The sequence shown here is derived from an EMBL/GenBank/DDBJ whole genome shotgun (WGS) entry which is preliminary data.</text>
</comment>
<dbReference type="Proteomes" id="UP001497472">
    <property type="component" value="Unassembled WGS sequence"/>
</dbReference>
<evidence type="ECO:0000313" key="12">
    <source>
        <dbReference type="Proteomes" id="UP001497472"/>
    </source>
</evidence>
<reference evidence="11 12" key="1">
    <citation type="submission" date="2023-11" db="EMBL/GenBank/DDBJ databases">
        <authorList>
            <person name="Okamura Y."/>
        </authorList>
    </citation>
    <scope>NUCLEOTIDE SEQUENCE [LARGE SCALE GENOMIC DNA]</scope>
</reference>
<evidence type="ECO:0000256" key="5">
    <source>
        <dbReference type="ARBA" id="ARBA00022692"/>
    </source>
</evidence>
<dbReference type="InterPro" id="IPR036259">
    <property type="entry name" value="MFS_trans_sf"/>
</dbReference>
<dbReference type="EMBL" id="CAVLEF010000280">
    <property type="protein sequence ID" value="CAK1555504.1"/>
    <property type="molecule type" value="Genomic_DNA"/>
</dbReference>
<feature type="transmembrane region" description="Helical" evidence="9">
    <location>
        <begin position="142"/>
        <end position="161"/>
    </location>
</feature>
<dbReference type="PROSITE" id="PS50850">
    <property type="entry name" value="MFS"/>
    <property type="match status" value="1"/>
</dbReference>
<evidence type="ECO:0000256" key="7">
    <source>
        <dbReference type="ARBA" id="ARBA00023136"/>
    </source>
</evidence>
<feature type="transmembrane region" description="Helical" evidence="9">
    <location>
        <begin position="291"/>
        <end position="313"/>
    </location>
</feature>
<dbReference type="PANTHER" id="PTHR48021">
    <property type="match status" value="1"/>
</dbReference>
<dbReference type="InterPro" id="IPR020846">
    <property type="entry name" value="MFS_dom"/>
</dbReference>
<keyword evidence="3" id="KW-1003">Cell membrane</keyword>
<evidence type="ECO:0000256" key="2">
    <source>
        <dbReference type="ARBA" id="ARBA00022448"/>
    </source>
</evidence>
<feature type="transmembrane region" description="Helical" evidence="9">
    <location>
        <begin position="255"/>
        <end position="285"/>
    </location>
</feature>
<evidence type="ECO:0000259" key="10">
    <source>
        <dbReference type="PROSITE" id="PS50850"/>
    </source>
</evidence>
<evidence type="ECO:0000256" key="3">
    <source>
        <dbReference type="ARBA" id="ARBA00022475"/>
    </source>
</evidence>
<feature type="domain" description="Major facilitator superfamily (MFS) profile" evidence="10">
    <location>
        <begin position="16"/>
        <end position="445"/>
    </location>
</feature>
<dbReference type="PROSITE" id="PS00217">
    <property type="entry name" value="SUGAR_TRANSPORT_2"/>
    <property type="match status" value="1"/>
</dbReference>
<dbReference type="InterPro" id="IPR050549">
    <property type="entry name" value="MFS_Trehalose_Transporter"/>
</dbReference>
<gene>
    <name evidence="11" type="ORF">LNINA_LOCUS14317</name>
</gene>
<feature type="transmembrane region" description="Helical" evidence="9">
    <location>
        <begin position="354"/>
        <end position="378"/>
    </location>
</feature>
<sequence>MFTHMTISPFLKQCFVTATICMNVLSNGASYGFPAVLLPQLKLPDSTIPITKSEESWIASVVTVAMLVGNLTMPLIMDVLGRRKATFLIMVPITVAWITMIFATNVQLILFARVMQGLSFGQVVPIRAVIIGEYTSPKNRGAFLTTATVAQTIGIFLVHLLGSLMTWQSTALICLMFTAISFVMTFFIPESPSWLASKGRYEECKKHFRKLRGDGEEAELNELIQARMEHNSKERSITFRSGLEIVRKVEFYMPILLFLHVTLMAYVAGGMNLAVYGTTIVSLIMGPDVDAHFWLVVIDVLRIVANIVAVYYMKMCLRRTVTFSTGGLCLLVHVAIVAYVILVKNGIATYDWVWIPAVLLNLQCFAVSLGILPITCVLAGEVFPLAYRSIGISVGMAIATVFHFLILKTFPYLIPTVGIEGAYGIYACAILYCLIVIYFTMPETKGRTLQQIEDSMKGMGKQSKNSDNTKSPTPTCCI</sequence>
<dbReference type="PANTHER" id="PTHR48021:SF68">
    <property type="entry name" value="MAJOR FACILITATOR SUPERFAMILY (MFS) PROFILE DOMAIN-CONTAINING PROTEIN"/>
    <property type="match status" value="1"/>
</dbReference>
<evidence type="ECO:0000256" key="1">
    <source>
        <dbReference type="ARBA" id="ARBA00004651"/>
    </source>
</evidence>
<dbReference type="AlphaFoldDB" id="A0AAV1K4G0"/>
<evidence type="ECO:0000256" key="4">
    <source>
        <dbReference type="ARBA" id="ARBA00022597"/>
    </source>
</evidence>